<proteinExistence type="predicted"/>
<name>A0A6J4UI74_9BACT</name>
<feature type="compositionally biased region" description="Pro residues" evidence="1">
    <location>
        <begin position="1"/>
        <end position="10"/>
    </location>
</feature>
<sequence length="380" mass="41150">GKRYPGPPQNPQHRLGEAPNASETAPRPVRPDAAGTRGAPRQEAVADLPGTPDLGLALPSIRARLRRDDDAAGRAPGRPFRRVADLDDGDGSDPLSRRRRDPEDPVPHRRRRTGRDGPHALPGPGDRLRLLPGRLRGRVRLLRDRARRPDPQPLGRRDGRAGGGGGAAGTGARPIADQPRDDGDGRTAPQLRRDDEDGRHPPRPGGNEPWGPADHHFDLRRGAPDRRAGRGAVAGQPGRLPPRPDRRPARPTRAHQPALPGYGTDGGLQPLYRADRAARLLRVRADAGDQRRRRDGAGVGGVAARRAVPRQHHPAQPRRRPPLRAAGRGWDRAVRRDPPRGRHPDDRALLAGAGDRRRLRPAPSEGGAAGQPAVGRPHRL</sequence>
<keyword evidence="2" id="KW-0489">Methyltransferase</keyword>
<accession>A0A6J4UI74</accession>
<feature type="compositionally biased region" description="Basic and acidic residues" evidence="1">
    <location>
        <begin position="329"/>
        <end position="348"/>
    </location>
</feature>
<feature type="compositionally biased region" description="Low complexity" evidence="1">
    <location>
        <begin position="122"/>
        <end position="134"/>
    </location>
</feature>
<feature type="compositionally biased region" description="Basic and acidic residues" evidence="1">
    <location>
        <begin position="141"/>
        <end position="160"/>
    </location>
</feature>
<evidence type="ECO:0000313" key="2">
    <source>
        <dbReference type="EMBL" id="CAA9551544.1"/>
    </source>
</evidence>
<feature type="compositionally biased region" description="Basic and acidic residues" evidence="1">
    <location>
        <begin position="213"/>
        <end position="228"/>
    </location>
</feature>
<feature type="compositionally biased region" description="Basic residues" evidence="1">
    <location>
        <begin position="307"/>
        <end position="322"/>
    </location>
</feature>
<keyword evidence="2" id="KW-0808">Transferase</keyword>
<reference evidence="2" key="1">
    <citation type="submission" date="2020-02" db="EMBL/GenBank/DDBJ databases">
        <authorList>
            <person name="Meier V. D."/>
        </authorList>
    </citation>
    <scope>NUCLEOTIDE SEQUENCE</scope>
    <source>
        <strain evidence="2">AVDCRST_MAG73</strain>
    </source>
</reference>
<organism evidence="2">
    <name type="scientific">uncultured Thermomicrobiales bacterium</name>
    <dbReference type="NCBI Taxonomy" id="1645740"/>
    <lineage>
        <taxon>Bacteria</taxon>
        <taxon>Pseudomonadati</taxon>
        <taxon>Thermomicrobiota</taxon>
        <taxon>Thermomicrobia</taxon>
        <taxon>Thermomicrobiales</taxon>
        <taxon>environmental samples</taxon>
    </lineage>
</organism>
<feature type="region of interest" description="Disordered" evidence="1">
    <location>
        <begin position="1"/>
        <end position="271"/>
    </location>
</feature>
<protein>
    <submittedName>
        <fullName evidence="2">23S rRNA (Adenine(2503)-C(2))-methyltransferase @ tRNA (Adenine(37)-C(2))-methyltransferase</fullName>
        <ecNumber evidence="2">2.1.1.192</ecNumber>
    </submittedName>
</protein>
<evidence type="ECO:0000256" key="1">
    <source>
        <dbReference type="SAM" id="MobiDB-lite"/>
    </source>
</evidence>
<dbReference type="EC" id="2.1.1.192" evidence="2"/>
<gene>
    <name evidence="2" type="ORF">AVDCRST_MAG73-2852</name>
</gene>
<feature type="compositionally biased region" description="Basic and acidic residues" evidence="1">
    <location>
        <begin position="178"/>
        <end position="200"/>
    </location>
</feature>
<feature type="non-terminal residue" evidence="2">
    <location>
        <position position="1"/>
    </location>
</feature>
<feature type="non-terminal residue" evidence="2">
    <location>
        <position position="380"/>
    </location>
</feature>
<feature type="region of interest" description="Disordered" evidence="1">
    <location>
        <begin position="284"/>
        <end position="380"/>
    </location>
</feature>
<dbReference type="GO" id="GO:0008168">
    <property type="term" value="F:methyltransferase activity"/>
    <property type="evidence" value="ECO:0007669"/>
    <property type="project" value="UniProtKB-KW"/>
</dbReference>
<dbReference type="AlphaFoldDB" id="A0A6J4UI74"/>
<dbReference type="GO" id="GO:0032259">
    <property type="term" value="P:methylation"/>
    <property type="evidence" value="ECO:0007669"/>
    <property type="project" value="UniProtKB-KW"/>
</dbReference>
<feature type="compositionally biased region" description="Basic and acidic residues" evidence="1">
    <location>
        <begin position="284"/>
        <end position="296"/>
    </location>
</feature>
<dbReference type="EMBL" id="CADCWE010000195">
    <property type="protein sequence ID" value="CAA9551544.1"/>
    <property type="molecule type" value="Genomic_DNA"/>
</dbReference>